<dbReference type="Proteomes" id="UP000518266">
    <property type="component" value="Unassembled WGS sequence"/>
</dbReference>
<protein>
    <recommendedName>
        <fullName evidence="6">G-protein coupled receptors family 1 profile domain-containing protein</fullName>
    </recommendedName>
</protein>
<dbReference type="Pfam" id="PF00001">
    <property type="entry name" value="7tm_1"/>
    <property type="match status" value="2"/>
</dbReference>
<dbReference type="AlphaFoldDB" id="A0A7J5Z1N9"/>
<evidence type="ECO:0000256" key="3">
    <source>
        <dbReference type="ARBA" id="ARBA00022989"/>
    </source>
</evidence>
<dbReference type="SUPFAM" id="SSF81321">
    <property type="entry name" value="Family A G protein-coupled receptor-like"/>
    <property type="match status" value="2"/>
</dbReference>
<evidence type="ECO:0000256" key="4">
    <source>
        <dbReference type="ARBA" id="ARBA00023136"/>
    </source>
</evidence>
<comment type="caution">
    <text evidence="7">The sequence shown here is derived from an EMBL/GenBank/DDBJ whole genome shotgun (WGS) entry which is preliminary data.</text>
</comment>
<evidence type="ECO:0000256" key="2">
    <source>
        <dbReference type="ARBA" id="ARBA00022692"/>
    </source>
</evidence>
<dbReference type="CDD" id="cd00637">
    <property type="entry name" value="7tm_classA_rhodopsin-like"/>
    <property type="match status" value="2"/>
</dbReference>
<organism evidence="7 8">
    <name type="scientific">Dissostichus mawsoni</name>
    <name type="common">Antarctic cod</name>
    <dbReference type="NCBI Taxonomy" id="36200"/>
    <lineage>
        <taxon>Eukaryota</taxon>
        <taxon>Metazoa</taxon>
        <taxon>Chordata</taxon>
        <taxon>Craniata</taxon>
        <taxon>Vertebrata</taxon>
        <taxon>Euteleostomi</taxon>
        <taxon>Actinopterygii</taxon>
        <taxon>Neopterygii</taxon>
        <taxon>Teleostei</taxon>
        <taxon>Neoteleostei</taxon>
        <taxon>Acanthomorphata</taxon>
        <taxon>Eupercaria</taxon>
        <taxon>Perciformes</taxon>
        <taxon>Notothenioidei</taxon>
        <taxon>Nototheniidae</taxon>
        <taxon>Dissostichus</taxon>
    </lineage>
</organism>
<evidence type="ECO:0000256" key="1">
    <source>
        <dbReference type="ARBA" id="ARBA00004370"/>
    </source>
</evidence>
<feature type="domain" description="G-protein coupled receptors family 1 profile" evidence="6">
    <location>
        <begin position="196"/>
        <end position="290"/>
    </location>
</feature>
<dbReference type="EMBL" id="JAAKFY010000006">
    <property type="protein sequence ID" value="KAF3855732.1"/>
    <property type="molecule type" value="Genomic_DNA"/>
</dbReference>
<dbReference type="GO" id="GO:0004930">
    <property type="term" value="F:G protein-coupled receptor activity"/>
    <property type="evidence" value="ECO:0007669"/>
    <property type="project" value="InterPro"/>
</dbReference>
<keyword evidence="8" id="KW-1185">Reference proteome</keyword>
<evidence type="ECO:0000313" key="8">
    <source>
        <dbReference type="Proteomes" id="UP000518266"/>
    </source>
</evidence>
<keyword evidence="3 5" id="KW-1133">Transmembrane helix</keyword>
<feature type="transmembrane region" description="Helical" evidence="5">
    <location>
        <begin position="70"/>
        <end position="93"/>
    </location>
</feature>
<dbReference type="InterPro" id="IPR017452">
    <property type="entry name" value="GPCR_Rhodpsn_7TM"/>
</dbReference>
<evidence type="ECO:0000256" key="5">
    <source>
        <dbReference type="SAM" id="Phobius"/>
    </source>
</evidence>
<feature type="domain" description="G-protein coupled receptors family 1 profile" evidence="6">
    <location>
        <begin position="1"/>
        <end position="192"/>
    </location>
</feature>
<accession>A0A7J5Z1N9</accession>
<dbReference type="InterPro" id="IPR000276">
    <property type="entry name" value="GPCR_Rhodpsn"/>
</dbReference>
<gene>
    <name evidence="7" type="ORF">F7725_016455</name>
</gene>
<feature type="transmembrane region" description="Helical" evidence="5">
    <location>
        <begin position="12"/>
        <end position="34"/>
    </location>
</feature>
<keyword evidence="2 5" id="KW-0812">Transmembrane</keyword>
<keyword evidence="4 5" id="KW-0472">Membrane</keyword>
<dbReference type="OrthoDB" id="8937503at2759"/>
<evidence type="ECO:0000313" key="7">
    <source>
        <dbReference type="EMBL" id="KAF3855732.1"/>
    </source>
</evidence>
<dbReference type="GO" id="GO:0005549">
    <property type="term" value="F:odorant binding"/>
    <property type="evidence" value="ECO:0007669"/>
    <property type="project" value="TreeGrafter"/>
</dbReference>
<dbReference type="GO" id="GO:0016020">
    <property type="term" value="C:membrane"/>
    <property type="evidence" value="ECO:0007669"/>
    <property type="project" value="UniProtKB-SubCell"/>
</dbReference>
<dbReference type="PANTHER" id="PTHR26451:SF998">
    <property type="entry name" value="ODORANT RECEPTOR-RELATED"/>
    <property type="match status" value="1"/>
</dbReference>
<dbReference type="PROSITE" id="PS50262">
    <property type="entry name" value="G_PROTEIN_RECEP_F1_2"/>
    <property type="match status" value="2"/>
</dbReference>
<dbReference type="Gene3D" id="1.20.1070.10">
    <property type="entry name" value="Rhodopsin 7-helix transmembrane proteins"/>
    <property type="match status" value="2"/>
</dbReference>
<feature type="transmembrane region" description="Helical" evidence="5">
    <location>
        <begin position="40"/>
        <end position="58"/>
    </location>
</feature>
<dbReference type="InterPro" id="IPR052921">
    <property type="entry name" value="GPCR1_Superfamily_Member"/>
</dbReference>
<feature type="transmembrane region" description="Helical" evidence="5">
    <location>
        <begin position="182"/>
        <end position="207"/>
    </location>
</feature>
<feature type="transmembrane region" description="Helical" evidence="5">
    <location>
        <begin position="242"/>
        <end position="265"/>
    </location>
</feature>
<evidence type="ECO:0000259" key="6">
    <source>
        <dbReference type="PROSITE" id="PS50262"/>
    </source>
</evidence>
<dbReference type="PANTHER" id="PTHR26451">
    <property type="entry name" value="G_PROTEIN_RECEP_F1_2 DOMAIN-CONTAINING PROTEIN"/>
    <property type="match status" value="1"/>
</dbReference>
<proteinExistence type="predicted"/>
<sequence length="290" mass="32907">MILLTTFTLVYVLSYIVYTLNVSFCMFLLSIAILSNINNPFTLAVMAVECYIAVCFPLRHSLICTVRKTYAVIGLMWLIGLLTVLPDIFNALATESLDFFRSRVFCLSANIFRNPMLKERRDVSNIMNLSSVTVTAVGRTPDSLIKAVAKNLIVIFYINPRYILFTHLVVNDMIQLTSTISLFVFSYVFYKINVSLCCFIILCSVFTTLNTPINLAVMAVECFIAICLPLRHAELCTIQRIYILIGWMWTLSAVVTMPDVFIILATEPIELFYSTIVCQSHRVRAARHNV</sequence>
<comment type="subcellular location">
    <subcellularLocation>
        <location evidence="1">Membrane</location>
    </subcellularLocation>
</comment>
<reference evidence="7 8" key="1">
    <citation type="submission" date="2020-03" db="EMBL/GenBank/DDBJ databases">
        <title>Dissostichus mawsoni Genome sequencing and assembly.</title>
        <authorList>
            <person name="Park H."/>
        </authorList>
    </citation>
    <scope>NUCLEOTIDE SEQUENCE [LARGE SCALE GENOMIC DNA]</scope>
    <source>
        <strain evidence="7">DM0001</strain>
        <tissue evidence="7">Muscle</tissue>
    </source>
</reference>
<dbReference type="GO" id="GO:0004984">
    <property type="term" value="F:olfactory receptor activity"/>
    <property type="evidence" value="ECO:0007669"/>
    <property type="project" value="TreeGrafter"/>
</dbReference>
<feature type="transmembrane region" description="Helical" evidence="5">
    <location>
        <begin position="213"/>
        <end position="230"/>
    </location>
</feature>
<name>A0A7J5Z1N9_DISMA</name>